<comment type="caution">
    <text evidence="3">The sequence shown here is derived from an EMBL/GenBank/DDBJ whole genome shotgun (WGS) entry which is preliminary data.</text>
</comment>
<reference evidence="3 4" key="1">
    <citation type="submission" date="2024-06" db="EMBL/GenBank/DDBJ databases">
        <title>Complete genome of Phlyctema vagabunda strain 19-DSS-EL-015.</title>
        <authorList>
            <person name="Fiorenzani C."/>
        </authorList>
    </citation>
    <scope>NUCLEOTIDE SEQUENCE [LARGE SCALE GENOMIC DNA]</scope>
    <source>
        <strain evidence="3 4">19-DSS-EL-015</strain>
    </source>
</reference>
<feature type="compositionally biased region" description="Low complexity" evidence="1">
    <location>
        <begin position="1"/>
        <end position="11"/>
    </location>
</feature>
<protein>
    <recommendedName>
        <fullName evidence="2">Heterokaryon incompatibility domain-containing protein</fullName>
    </recommendedName>
</protein>
<feature type="domain" description="Heterokaryon incompatibility" evidence="2">
    <location>
        <begin position="120"/>
        <end position="299"/>
    </location>
</feature>
<dbReference type="InterPro" id="IPR052895">
    <property type="entry name" value="HetReg/Transcr_Mod"/>
</dbReference>
<keyword evidence="4" id="KW-1185">Reference proteome</keyword>
<gene>
    <name evidence="3" type="ORF">PVAG01_06673</name>
</gene>
<dbReference type="InterPro" id="IPR010730">
    <property type="entry name" value="HET"/>
</dbReference>
<feature type="region of interest" description="Disordered" evidence="1">
    <location>
        <begin position="1"/>
        <end position="44"/>
    </location>
</feature>
<dbReference type="Pfam" id="PF26639">
    <property type="entry name" value="Het-6_barrel"/>
    <property type="match status" value="1"/>
</dbReference>
<accession>A0ABR4PGQ8</accession>
<name>A0ABR4PGQ8_9HELO</name>
<evidence type="ECO:0000313" key="4">
    <source>
        <dbReference type="Proteomes" id="UP001629113"/>
    </source>
</evidence>
<dbReference type="PANTHER" id="PTHR24148">
    <property type="entry name" value="ANKYRIN REPEAT DOMAIN-CONTAINING PROTEIN 39 HOMOLOG-RELATED"/>
    <property type="match status" value="1"/>
</dbReference>
<evidence type="ECO:0000313" key="3">
    <source>
        <dbReference type="EMBL" id="KAL3422517.1"/>
    </source>
</evidence>
<dbReference type="PANTHER" id="PTHR24148:SF64">
    <property type="entry name" value="HETEROKARYON INCOMPATIBILITY DOMAIN-CONTAINING PROTEIN"/>
    <property type="match status" value="1"/>
</dbReference>
<dbReference type="EMBL" id="JBFCZG010000005">
    <property type="protein sequence ID" value="KAL3422517.1"/>
    <property type="molecule type" value="Genomic_DNA"/>
</dbReference>
<evidence type="ECO:0000256" key="1">
    <source>
        <dbReference type="SAM" id="MobiDB-lite"/>
    </source>
</evidence>
<sequence>MGSSKPSKSSGHGNDRKRKSNTHSFEAKRPRLDEGTSHTRKTEETLQILRDSITKIRDKNRRYFHNTYSYIPLKEDYGQEIRVLVIEPGEDDDPIKCRLVPSALPNTRQDSSSKTKSYNYIALSYYWGEGDAIHEITVTSYRTRSKPLQELDSEKFLLEDVISRLRQHQPFSKSGTGTLHVRSNLYAALQNLRDRKKLKTVWIDALCIGQDQHHERSSQVKKMHELYKQAKKVCIWLGDGTSIDAPHPQSCFDFLREILDLKKADERLGELTKSDSIEWRRVMALMHNKWFSRRWVIQELALARTAEVVFGDQTMPWSDFADAIAIFIVYEKARVDQKREAAKTATYMSELLPYDGFTVLGANTLVDFINNVFRRGKDGEIQQRMQSLESLVSNLLAFEAKDPKDIIYAVLSLASDTQGEMMDPRLLPDYKRKSLLDVYVDFIQYCIEKSDSLDILFRYWAVTEKPKHFGADVEKLPSWIPLVSNSAWGSPEQRIQGRHNGDSFVGTSFLQSQACYSASLKLKPSCRFEKVTSGSGEKSNGVLIVQGIRIGKIKKSAPRAAEGMIFIEALKLAGFDHDHWKQYREWSRSESRVPESFWRTLVADRGPNGLNPPSWYPRACLESLNHLGINGDLRPDDVIDLPAAPNIAKKFLERVKGILWQRRFTKVALKTSSKDSRRTTFGLTPTSSEEGDIICVLFGCSVPVVLRKEGDGDAVHFTIIGECYVYGMMNGEAVTGSAFNEERSESFKLR</sequence>
<evidence type="ECO:0000259" key="2">
    <source>
        <dbReference type="Pfam" id="PF06985"/>
    </source>
</evidence>
<organism evidence="3 4">
    <name type="scientific">Phlyctema vagabunda</name>
    <dbReference type="NCBI Taxonomy" id="108571"/>
    <lineage>
        <taxon>Eukaryota</taxon>
        <taxon>Fungi</taxon>
        <taxon>Dikarya</taxon>
        <taxon>Ascomycota</taxon>
        <taxon>Pezizomycotina</taxon>
        <taxon>Leotiomycetes</taxon>
        <taxon>Helotiales</taxon>
        <taxon>Dermateaceae</taxon>
        <taxon>Phlyctema</taxon>
    </lineage>
</organism>
<dbReference type="Proteomes" id="UP001629113">
    <property type="component" value="Unassembled WGS sequence"/>
</dbReference>
<dbReference type="Pfam" id="PF06985">
    <property type="entry name" value="HET"/>
    <property type="match status" value="1"/>
</dbReference>
<proteinExistence type="predicted"/>
<feature type="compositionally biased region" description="Basic and acidic residues" evidence="1">
    <location>
        <begin position="25"/>
        <end position="44"/>
    </location>
</feature>